<gene>
    <name evidence="1" type="ORF">OUY18_05570</name>
</gene>
<evidence type="ECO:0000313" key="2">
    <source>
        <dbReference type="Proteomes" id="UP001082703"/>
    </source>
</evidence>
<dbReference type="EMBL" id="JAPOHA010000004">
    <property type="protein sequence ID" value="MCY1713722.1"/>
    <property type="molecule type" value="Genomic_DNA"/>
</dbReference>
<protein>
    <submittedName>
        <fullName evidence="1">Uncharacterized protein</fullName>
    </submittedName>
</protein>
<sequence>MDVELKKQLEWINANLNTIAENQARLYCELLEIEKKLSGRERKE</sequence>
<evidence type="ECO:0000313" key="1">
    <source>
        <dbReference type="EMBL" id="MCY1713722.1"/>
    </source>
</evidence>
<reference evidence="1 2" key="1">
    <citation type="submission" date="2022-11" db="EMBL/GenBank/DDBJ databases">
        <authorList>
            <person name="Caiyu Z."/>
        </authorList>
    </citation>
    <scope>NUCLEOTIDE SEQUENCE [LARGE SCALE GENOMIC DNA]</scope>
    <source>
        <strain evidence="1 2">YR-4</strain>
    </source>
</reference>
<dbReference type="RefSeq" id="WP_268057744.1">
    <property type="nucleotide sequence ID" value="NZ_JAPOHA010000004.1"/>
</dbReference>
<dbReference type="Proteomes" id="UP001082703">
    <property type="component" value="Unassembled WGS sequence"/>
</dbReference>
<name>A0ABT4BS39_9FIRM</name>
<organism evidence="1 2">
    <name type="scientific">Caproiciproducens galactitolivorans</name>
    <dbReference type="NCBI Taxonomy" id="642589"/>
    <lineage>
        <taxon>Bacteria</taxon>
        <taxon>Bacillati</taxon>
        <taxon>Bacillota</taxon>
        <taxon>Clostridia</taxon>
        <taxon>Eubacteriales</taxon>
        <taxon>Acutalibacteraceae</taxon>
        <taxon>Caproiciproducens</taxon>
    </lineage>
</organism>
<accession>A0ABT4BS39</accession>
<proteinExistence type="predicted"/>
<keyword evidence="2" id="KW-1185">Reference proteome</keyword>
<comment type="caution">
    <text evidence="1">The sequence shown here is derived from an EMBL/GenBank/DDBJ whole genome shotgun (WGS) entry which is preliminary data.</text>
</comment>